<feature type="compositionally biased region" description="Basic and acidic residues" evidence="1">
    <location>
        <begin position="59"/>
        <end position="76"/>
    </location>
</feature>
<evidence type="ECO:0000313" key="2">
    <source>
        <dbReference type="EMBL" id="NEY70482.1"/>
    </source>
</evidence>
<keyword evidence="3" id="KW-1185">Reference proteome</keyword>
<feature type="compositionally biased region" description="Basic and acidic residues" evidence="1">
    <location>
        <begin position="1"/>
        <end position="20"/>
    </location>
</feature>
<dbReference type="EMBL" id="JAAIWM010000001">
    <property type="protein sequence ID" value="NEY70482.1"/>
    <property type="molecule type" value="Genomic_DNA"/>
</dbReference>
<dbReference type="Proteomes" id="UP000481043">
    <property type="component" value="Unassembled WGS sequence"/>
</dbReference>
<comment type="caution">
    <text evidence="2">The sequence shown here is derived from an EMBL/GenBank/DDBJ whole genome shotgun (WGS) entry which is preliminary data.</text>
</comment>
<feature type="region of interest" description="Disordered" evidence="1">
    <location>
        <begin position="1"/>
        <end position="76"/>
    </location>
</feature>
<name>A0A6M0Q2R1_9BACI</name>
<protein>
    <submittedName>
        <fullName evidence="2">Uncharacterized protein</fullName>
    </submittedName>
</protein>
<reference evidence="2 3" key="1">
    <citation type="submission" date="2020-02" db="EMBL/GenBank/DDBJ databases">
        <title>Bacillus aquiflavi sp. nov., isolated from yellow water of strong flavor Chinese baijiu in Yibin region of China.</title>
        <authorList>
            <person name="Xie J."/>
        </authorList>
    </citation>
    <scope>NUCLEOTIDE SEQUENCE [LARGE SCALE GENOMIC DNA]</scope>
    <source>
        <strain evidence="2 3">SA4</strain>
    </source>
</reference>
<organism evidence="2 3">
    <name type="scientific">Bacillus mesophilus</name>
    <dbReference type="NCBI Taxonomy" id="1808955"/>
    <lineage>
        <taxon>Bacteria</taxon>
        <taxon>Bacillati</taxon>
        <taxon>Bacillota</taxon>
        <taxon>Bacilli</taxon>
        <taxon>Bacillales</taxon>
        <taxon>Bacillaceae</taxon>
        <taxon>Bacillus</taxon>
    </lineage>
</organism>
<evidence type="ECO:0000313" key="3">
    <source>
        <dbReference type="Proteomes" id="UP000481043"/>
    </source>
</evidence>
<gene>
    <name evidence="2" type="ORF">G4D63_01890</name>
</gene>
<sequence length="76" mass="8660">MTRSQESRENKHAHQFHPDGEQESIINDSTASAGEGIGIAIDMDPKNPYQFRNSFNYTPKEDPELKKFQDTFKGDS</sequence>
<dbReference type="AlphaFoldDB" id="A0A6M0Q2R1"/>
<proteinExistence type="predicted"/>
<accession>A0A6M0Q2R1</accession>
<evidence type="ECO:0000256" key="1">
    <source>
        <dbReference type="SAM" id="MobiDB-lite"/>
    </source>
</evidence>
<dbReference type="RefSeq" id="WP_163177127.1">
    <property type="nucleotide sequence ID" value="NZ_JAAIWM010000001.1"/>
</dbReference>